<keyword evidence="1" id="KW-0175">Coiled coil</keyword>
<protein>
    <submittedName>
        <fullName evidence="3">Kinesin-like protein KIN-UA</fullName>
    </submittedName>
</protein>
<sequence>MDGEADGDGQPSVNLPTQVAALCQARKEQVDYLTKLQIELTEAKAHFSKAKREHEQLEMEGNTLVSKICIQEELGLRKKKRCQELEEELILLNKDKKETTRKINQTEAALEKAQRTLDDYKEKMAAHKLKVAEAEKDDTVMSQLNELCQEIQTLETKREDLQSNCSRILTEMGVCGMSFEEIEQKIREKEDDLEDQKSRLAGRVEELELLREEKRKAETTNAILTKRNVARLTRLSRRLEQQKDKRTNLVWSIEQSKNKIAAVKETLESFTAFNVH</sequence>
<accession>A0ABM0JBA2</accession>
<feature type="coiled-coil region" evidence="1">
    <location>
        <begin position="33"/>
        <end position="227"/>
    </location>
</feature>
<proteinExistence type="predicted"/>
<dbReference type="RefSeq" id="XP_005089720.2">
    <property type="nucleotide sequence ID" value="XM_005089663.3"/>
</dbReference>
<reference evidence="3" key="1">
    <citation type="submission" date="2025-08" db="UniProtKB">
        <authorList>
            <consortium name="RefSeq"/>
        </authorList>
    </citation>
    <scope>IDENTIFICATION</scope>
</reference>
<dbReference type="GeneID" id="101861781"/>
<dbReference type="Proteomes" id="UP000694888">
    <property type="component" value="Unplaced"/>
</dbReference>
<keyword evidence="2" id="KW-1185">Reference proteome</keyword>
<evidence type="ECO:0000313" key="2">
    <source>
        <dbReference type="Proteomes" id="UP000694888"/>
    </source>
</evidence>
<organism evidence="2 3">
    <name type="scientific">Aplysia californica</name>
    <name type="common">California sea hare</name>
    <dbReference type="NCBI Taxonomy" id="6500"/>
    <lineage>
        <taxon>Eukaryota</taxon>
        <taxon>Metazoa</taxon>
        <taxon>Spiralia</taxon>
        <taxon>Lophotrochozoa</taxon>
        <taxon>Mollusca</taxon>
        <taxon>Gastropoda</taxon>
        <taxon>Heterobranchia</taxon>
        <taxon>Euthyneura</taxon>
        <taxon>Tectipleura</taxon>
        <taxon>Aplysiida</taxon>
        <taxon>Aplysioidea</taxon>
        <taxon>Aplysiidae</taxon>
        <taxon>Aplysia</taxon>
    </lineage>
</organism>
<evidence type="ECO:0000256" key="1">
    <source>
        <dbReference type="SAM" id="Coils"/>
    </source>
</evidence>
<evidence type="ECO:0000313" key="3">
    <source>
        <dbReference type="RefSeq" id="XP_005089720.2"/>
    </source>
</evidence>
<name>A0ABM0JBA2_APLCA</name>
<gene>
    <name evidence="3" type="primary">LOC101861781</name>
</gene>
<dbReference type="Gene3D" id="1.10.287.1490">
    <property type="match status" value="1"/>
</dbReference>